<keyword evidence="1" id="KW-0732">Signal</keyword>
<dbReference type="SUPFAM" id="SSF51556">
    <property type="entry name" value="Metallo-dependent hydrolases"/>
    <property type="match status" value="1"/>
</dbReference>
<dbReference type="InterPro" id="IPR032466">
    <property type="entry name" value="Metal_Hydrolase"/>
</dbReference>
<dbReference type="GeneID" id="108740481"/>
<dbReference type="Proteomes" id="UP000192223">
    <property type="component" value="Unplaced"/>
</dbReference>
<keyword evidence="3" id="KW-1185">Reference proteome</keyword>
<evidence type="ECO:0000256" key="2">
    <source>
        <dbReference type="SAM" id="Phobius"/>
    </source>
</evidence>
<dbReference type="GO" id="GO:0070573">
    <property type="term" value="F:metallodipeptidase activity"/>
    <property type="evidence" value="ECO:0007669"/>
    <property type="project" value="InterPro"/>
</dbReference>
<comment type="cofactor">
    <cofactor evidence="1">
        <name>Zn(2+)</name>
        <dbReference type="ChEBI" id="CHEBI:29105"/>
    </cofactor>
</comment>
<keyword evidence="2" id="KW-0472">Membrane</keyword>
<dbReference type="InterPro" id="IPR008257">
    <property type="entry name" value="Pept_M19"/>
</dbReference>
<sequence>MNAYIFKFHLAVFIINCFLSGRNGHVLDETPVIDGHNDLPYNLYALLRNNLSGFNFSADLTSDPVWGSCSSCFTDIPRLRKGKVGAQFWVAYVGCSTQYKDALGKTLEQIDVIKRLVKAYPNDLLLATTADDIVQAFNQSKIASLIGVEGGHSMDSRLGVLRLFYELGVRYMTLTHSCNTPWADNSYVDDAAPVLNLTEYGKTVVREMNRLGMMVDLSHVSHAVMNQAIMASRAPVIFSHSSSYSICQHNRNVHDDTLQLLRNNNGIIMVNFYSGFVNNNATAAELDDIVRHINYIVDQIGVEYVGIGADYDGVDSMPRGLEDVSKYPVLFDRLQQLNSTRWTNETLQLLAGRNFLRVFYEVERVRDNLANEEPYQEWISYEDLDAVDNVSVWNCRTLLNNTSPSLPSAQASIAKRSFNGVVIFTVIVMYMFLTYSILA</sequence>
<keyword evidence="1" id="KW-0449">Lipoprotein</keyword>
<dbReference type="PROSITE" id="PS51365">
    <property type="entry name" value="RENAL_DIPEPTIDASE_2"/>
    <property type="match status" value="1"/>
</dbReference>
<comment type="subcellular location">
    <subcellularLocation>
        <location evidence="1">Membrane</location>
        <topology evidence="1">Lipid-anchor</topology>
        <topology evidence="1">GPI-anchor</topology>
    </subcellularLocation>
</comment>
<keyword evidence="1" id="KW-0336">GPI-anchor</keyword>
<comment type="similarity">
    <text evidence="1">Belongs to the metallo-dependent hydrolases superfamily. Peptidase M19 family.</text>
</comment>
<keyword evidence="1" id="KW-1015">Disulfide bond</keyword>
<keyword evidence="1" id="KW-0645">Protease</keyword>
<keyword evidence="1" id="KW-0482">Metalloprotease</keyword>
<dbReference type="InterPro" id="IPR000180">
    <property type="entry name" value="Dipep_AS"/>
</dbReference>
<dbReference type="RefSeq" id="XP_018330313.1">
    <property type="nucleotide sequence ID" value="XM_018474811.2"/>
</dbReference>
<organism evidence="3 5">
    <name type="scientific">Agrilus planipennis</name>
    <name type="common">Emerald ash borer</name>
    <name type="synonym">Agrilus marcopoli</name>
    <dbReference type="NCBI Taxonomy" id="224129"/>
    <lineage>
        <taxon>Eukaryota</taxon>
        <taxon>Metazoa</taxon>
        <taxon>Ecdysozoa</taxon>
        <taxon>Arthropoda</taxon>
        <taxon>Hexapoda</taxon>
        <taxon>Insecta</taxon>
        <taxon>Pterygota</taxon>
        <taxon>Neoptera</taxon>
        <taxon>Endopterygota</taxon>
        <taxon>Coleoptera</taxon>
        <taxon>Polyphaga</taxon>
        <taxon>Elateriformia</taxon>
        <taxon>Buprestoidea</taxon>
        <taxon>Buprestidae</taxon>
        <taxon>Agrilinae</taxon>
        <taxon>Agrilus</taxon>
    </lineage>
</organism>
<evidence type="ECO:0000313" key="4">
    <source>
        <dbReference type="RefSeq" id="XP_018330312.1"/>
    </source>
</evidence>
<keyword evidence="2" id="KW-1133">Transmembrane helix</keyword>
<dbReference type="AlphaFoldDB" id="A0A1W4XD04"/>
<accession>A0A1W4XD04</accession>
<dbReference type="EC" id="3.4.13.19" evidence="1"/>
<dbReference type="GO" id="GO:0006508">
    <property type="term" value="P:proteolysis"/>
    <property type="evidence" value="ECO:0007669"/>
    <property type="project" value="UniProtKB-KW"/>
</dbReference>
<keyword evidence="1" id="KW-0378">Hydrolase</keyword>
<dbReference type="GO" id="GO:0046872">
    <property type="term" value="F:metal ion binding"/>
    <property type="evidence" value="ECO:0007669"/>
    <property type="project" value="UniProtKB-UniRule"/>
</dbReference>
<feature type="signal peptide" evidence="1">
    <location>
        <begin position="1"/>
        <end position="24"/>
    </location>
</feature>
<dbReference type="KEGG" id="apln:108740481"/>
<evidence type="ECO:0000256" key="1">
    <source>
        <dbReference type="RuleBase" id="RU341113"/>
    </source>
</evidence>
<dbReference type="PANTHER" id="PTHR10443">
    <property type="entry name" value="MICROSOMAL DIPEPTIDASE"/>
    <property type="match status" value="1"/>
</dbReference>
<feature type="transmembrane region" description="Helical" evidence="2">
    <location>
        <begin position="418"/>
        <end position="438"/>
    </location>
</feature>
<dbReference type="Pfam" id="PF01244">
    <property type="entry name" value="Peptidase_M19"/>
    <property type="match status" value="1"/>
</dbReference>
<keyword evidence="2" id="KW-0812">Transmembrane</keyword>
<dbReference type="RefSeq" id="XP_018330312.1">
    <property type="nucleotide sequence ID" value="XM_018474810.2"/>
</dbReference>
<name>A0A1W4XD04_AGRPL</name>
<comment type="catalytic activity">
    <reaction evidence="1">
        <text>an L-aminoacyl-L-amino acid + H2O = 2 an L-alpha-amino acid</text>
        <dbReference type="Rhea" id="RHEA:48940"/>
        <dbReference type="ChEBI" id="CHEBI:15377"/>
        <dbReference type="ChEBI" id="CHEBI:59869"/>
        <dbReference type="ChEBI" id="CHEBI:77460"/>
        <dbReference type="EC" id="3.4.13.19"/>
    </reaction>
</comment>
<protein>
    <recommendedName>
        <fullName evidence="1">Dipeptidase</fullName>
        <ecNumber evidence="1">3.4.13.19</ecNumber>
    </recommendedName>
</protein>
<keyword evidence="1" id="KW-0224">Dipeptidase</keyword>
<keyword evidence="1" id="KW-0325">Glycoprotein</keyword>
<comment type="subunit">
    <text evidence="1">Homodimer; disulfide-linked.</text>
</comment>
<keyword evidence="1" id="KW-0479">Metal-binding</keyword>
<dbReference type="PANTHER" id="PTHR10443:SF45">
    <property type="entry name" value="DIPEPTIDASE"/>
    <property type="match status" value="1"/>
</dbReference>
<gene>
    <name evidence="4 5" type="primary">LOC108740481</name>
</gene>
<proteinExistence type="inferred from homology"/>
<evidence type="ECO:0000313" key="5">
    <source>
        <dbReference type="RefSeq" id="XP_018330313.1"/>
    </source>
</evidence>
<evidence type="ECO:0000313" key="3">
    <source>
        <dbReference type="Proteomes" id="UP000192223"/>
    </source>
</evidence>
<dbReference type="GO" id="GO:0098552">
    <property type="term" value="C:side of membrane"/>
    <property type="evidence" value="ECO:0007669"/>
    <property type="project" value="UniProtKB-KW"/>
</dbReference>
<feature type="chain" id="PRO_5010753071" description="Dipeptidase" evidence="1">
    <location>
        <begin position="25"/>
        <end position="439"/>
    </location>
</feature>
<dbReference type="PROSITE" id="PS00869">
    <property type="entry name" value="RENAL_DIPEPTIDASE_1"/>
    <property type="match status" value="1"/>
</dbReference>
<dbReference type="OrthoDB" id="445695at2759"/>
<reference evidence="4 5" key="1">
    <citation type="submission" date="2025-04" db="UniProtKB">
        <authorList>
            <consortium name="RefSeq"/>
        </authorList>
    </citation>
    <scope>IDENTIFICATION</scope>
    <source>
        <tissue evidence="4 5">Entire body</tissue>
    </source>
</reference>
<dbReference type="STRING" id="224129.A0A1W4XD04"/>
<dbReference type="Gene3D" id="3.20.20.140">
    <property type="entry name" value="Metal-dependent hydrolases"/>
    <property type="match status" value="1"/>
</dbReference>
<keyword evidence="1" id="KW-0862">Zinc</keyword>
<dbReference type="CDD" id="cd01301">
    <property type="entry name" value="rDP_like"/>
    <property type="match status" value="1"/>
</dbReference>